<feature type="compositionally biased region" description="Gly residues" evidence="1">
    <location>
        <begin position="116"/>
        <end position="133"/>
    </location>
</feature>
<dbReference type="InterPro" id="IPR008613">
    <property type="entry name" value="Excalibur_Ca-bd_domain"/>
</dbReference>
<dbReference type="Pfam" id="PF05901">
    <property type="entry name" value="Excalibur"/>
    <property type="match status" value="1"/>
</dbReference>
<feature type="region of interest" description="Disordered" evidence="1">
    <location>
        <begin position="1"/>
        <end position="26"/>
    </location>
</feature>
<keyword evidence="2" id="KW-1133">Transmembrane helix</keyword>
<organism evidence="4 5">
    <name type="scientific">Streptomyces thermolineatus</name>
    <dbReference type="NCBI Taxonomy" id="44033"/>
    <lineage>
        <taxon>Bacteria</taxon>
        <taxon>Bacillati</taxon>
        <taxon>Actinomycetota</taxon>
        <taxon>Actinomycetes</taxon>
        <taxon>Kitasatosporales</taxon>
        <taxon>Streptomycetaceae</taxon>
        <taxon>Streptomyces</taxon>
    </lineage>
</organism>
<dbReference type="SMART" id="SM00894">
    <property type="entry name" value="Excalibur"/>
    <property type="match status" value="1"/>
</dbReference>
<feature type="compositionally biased region" description="Low complexity" evidence="1">
    <location>
        <begin position="98"/>
        <end position="107"/>
    </location>
</feature>
<dbReference type="Proteomes" id="UP001501358">
    <property type="component" value="Unassembled WGS sequence"/>
</dbReference>
<evidence type="ECO:0000256" key="1">
    <source>
        <dbReference type="SAM" id="MobiDB-lite"/>
    </source>
</evidence>
<comment type="caution">
    <text evidence="4">The sequence shown here is derived from an EMBL/GenBank/DDBJ whole genome shotgun (WGS) entry which is preliminary data.</text>
</comment>
<feature type="compositionally biased region" description="Low complexity" evidence="1">
    <location>
        <begin position="142"/>
        <end position="154"/>
    </location>
</feature>
<keyword evidence="5" id="KW-1185">Reference proteome</keyword>
<keyword evidence="2" id="KW-0472">Membrane</keyword>
<feature type="compositionally biased region" description="Low complexity" evidence="1">
    <location>
        <begin position="54"/>
        <end position="90"/>
    </location>
</feature>
<gene>
    <name evidence="4" type="ORF">GCM10010406_08310</name>
</gene>
<keyword evidence="2" id="KW-0812">Transmembrane</keyword>
<name>A0ABP5Y3T0_9ACTN</name>
<accession>A0ABP5Y3T0</accession>
<sequence>MTQFTNAPQWGQPTGPTPRRADSRPLHKRKRVWAGGFLLFVLGAGCSGVGGAAGASSAGPSSARPSNTVTVTSTATAAPEEPEPTVTVTETETETEKVTATATVTVTREAGEDSSSGGGGSSVGGGGSSGGGSVYYRNCSEARAAGAAPVRRGAPGYGSHLDRDGDGVGCDWG</sequence>
<feature type="region of interest" description="Disordered" evidence="1">
    <location>
        <begin position="50"/>
        <end position="173"/>
    </location>
</feature>
<evidence type="ECO:0000313" key="4">
    <source>
        <dbReference type="EMBL" id="GAA2474581.1"/>
    </source>
</evidence>
<feature type="domain" description="Excalibur calcium-binding" evidence="3">
    <location>
        <begin position="135"/>
        <end position="171"/>
    </location>
</feature>
<evidence type="ECO:0000259" key="3">
    <source>
        <dbReference type="SMART" id="SM00894"/>
    </source>
</evidence>
<protein>
    <recommendedName>
        <fullName evidence="3">Excalibur calcium-binding domain-containing protein</fullName>
    </recommendedName>
</protein>
<dbReference type="EMBL" id="BAAATA010000003">
    <property type="protein sequence ID" value="GAA2474581.1"/>
    <property type="molecule type" value="Genomic_DNA"/>
</dbReference>
<feature type="compositionally biased region" description="Polar residues" evidence="1">
    <location>
        <begin position="1"/>
        <end position="14"/>
    </location>
</feature>
<evidence type="ECO:0000256" key="2">
    <source>
        <dbReference type="SAM" id="Phobius"/>
    </source>
</evidence>
<evidence type="ECO:0000313" key="5">
    <source>
        <dbReference type="Proteomes" id="UP001501358"/>
    </source>
</evidence>
<feature type="transmembrane region" description="Helical" evidence="2">
    <location>
        <begin position="32"/>
        <end position="55"/>
    </location>
</feature>
<proteinExistence type="predicted"/>
<reference evidence="5" key="1">
    <citation type="journal article" date="2019" name="Int. J. Syst. Evol. Microbiol.">
        <title>The Global Catalogue of Microorganisms (GCM) 10K type strain sequencing project: providing services to taxonomists for standard genome sequencing and annotation.</title>
        <authorList>
            <consortium name="The Broad Institute Genomics Platform"/>
            <consortium name="The Broad Institute Genome Sequencing Center for Infectious Disease"/>
            <person name="Wu L."/>
            <person name="Ma J."/>
        </authorList>
    </citation>
    <scope>NUCLEOTIDE SEQUENCE [LARGE SCALE GENOMIC DNA]</scope>
    <source>
        <strain evidence="5">JCM 6307</strain>
    </source>
</reference>